<dbReference type="Proteomes" id="UP001163046">
    <property type="component" value="Unassembled WGS sequence"/>
</dbReference>
<gene>
    <name evidence="1" type="primary">SDR9C7_1</name>
    <name evidence="1" type="ORF">OS493_024900</name>
</gene>
<protein>
    <submittedName>
        <fullName evidence="1">Retinol dehydrogenase</fullName>
    </submittedName>
</protein>
<name>A0A9W9Z0Q8_9CNID</name>
<dbReference type="PANTHER" id="PTHR43313">
    <property type="entry name" value="SHORT-CHAIN DEHYDROGENASE/REDUCTASE FAMILY 9C"/>
    <property type="match status" value="1"/>
</dbReference>
<evidence type="ECO:0000313" key="1">
    <source>
        <dbReference type="EMBL" id="KAJ7371558.1"/>
    </source>
</evidence>
<comment type="caution">
    <text evidence="1">The sequence shown here is derived from an EMBL/GenBank/DDBJ whole genome shotgun (WGS) entry which is preliminary data.</text>
</comment>
<evidence type="ECO:0000313" key="2">
    <source>
        <dbReference type="Proteomes" id="UP001163046"/>
    </source>
</evidence>
<dbReference type="AlphaFoldDB" id="A0A9W9Z0Q8"/>
<reference evidence="1" key="1">
    <citation type="submission" date="2023-01" db="EMBL/GenBank/DDBJ databases">
        <title>Genome assembly of the deep-sea coral Lophelia pertusa.</title>
        <authorList>
            <person name="Herrera S."/>
            <person name="Cordes E."/>
        </authorList>
    </citation>
    <scope>NUCLEOTIDE SEQUENCE</scope>
    <source>
        <strain evidence="1">USNM1676648</strain>
        <tissue evidence="1">Polyp</tissue>
    </source>
</reference>
<dbReference type="PANTHER" id="PTHR43313:SF50">
    <property type="entry name" value="GH26015P"/>
    <property type="match status" value="1"/>
</dbReference>
<organism evidence="1 2">
    <name type="scientific">Desmophyllum pertusum</name>
    <dbReference type="NCBI Taxonomy" id="174260"/>
    <lineage>
        <taxon>Eukaryota</taxon>
        <taxon>Metazoa</taxon>
        <taxon>Cnidaria</taxon>
        <taxon>Anthozoa</taxon>
        <taxon>Hexacorallia</taxon>
        <taxon>Scleractinia</taxon>
        <taxon>Caryophylliina</taxon>
        <taxon>Caryophylliidae</taxon>
        <taxon>Desmophyllum</taxon>
    </lineage>
</organism>
<sequence>MEPGGFQTPLSDRSTIERQMMQGWDRLNEELKKEYSEKGIKLFVTMPPSPHTYKVVDSVVDALTSQSPRDRYLVGLDARFFYISMARLPTVVADFIVKRLSLRLPMPPGKLM</sequence>
<proteinExistence type="predicted"/>
<dbReference type="EMBL" id="MU826845">
    <property type="protein sequence ID" value="KAJ7371558.1"/>
    <property type="molecule type" value="Genomic_DNA"/>
</dbReference>
<keyword evidence="2" id="KW-1185">Reference proteome</keyword>
<accession>A0A9W9Z0Q8</accession>
<dbReference type="GO" id="GO:0008202">
    <property type="term" value="P:steroid metabolic process"/>
    <property type="evidence" value="ECO:0007669"/>
    <property type="project" value="TreeGrafter"/>
</dbReference>
<dbReference type="GO" id="GO:0016491">
    <property type="term" value="F:oxidoreductase activity"/>
    <property type="evidence" value="ECO:0007669"/>
    <property type="project" value="TreeGrafter"/>
</dbReference>
<dbReference type="OrthoDB" id="5296at2759"/>